<feature type="domain" description="TLC" evidence="7">
    <location>
        <begin position="36"/>
        <end position="256"/>
    </location>
</feature>
<feature type="transmembrane region" description="Helical" evidence="6">
    <location>
        <begin position="75"/>
        <end position="99"/>
    </location>
</feature>
<evidence type="ECO:0000256" key="3">
    <source>
        <dbReference type="ARBA" id="ARBA00022989"/>
    </source>
</evidence>
<evidence type="ECO:0000313" key="8">
    <source>
        <dbReference type="Proteomes" id="UP000515163"/>
    </source>
</evidence>
<keyword evidence="3 6" id="KW-1133">Transmembrane helix</keyword>
<organism evidence="8 9">
    <name type="scientific">Actinia tenebrosa</name>
    <name type="common">Australian red waratah sea anemone</name>
    <dbReference type="NCBI Taxonomy" id="6105"/>
    <lineage>
        <taxon>Eukaryota</taxon>
        <taxon>Metazoa</taxon>
        <taxon>Cnidaria</taxon>
        <taxon>Anthozoa</taxon>
        <taxon>Hexacorallia</taxon>
        <taxon>Actiniaria</taxon>
        <taxon>Actiniidae</taxon>
        <taxon>Actinia</taxon>
    </lineage>
</organism>
<evidence type="ECO:0000313" key="9">
    <source>
        <dbReference type="RefSeq" id="XP_031553217.1"/>
    </source>
</evidence>
<feature type="transmembrane region" description="Helical" evidence="6">
    <location>
        <begin position="45"/>
        <end position="63"/>
    </location>
</feature>
<dbReference type="OrthoDB" id="10266980at2759"/>
<evidence type="ECO:0000256" key="6">
    <source>
        <dbReference type="SAM" id="Phobius"/>
    </source>
</evidence>
<dbReference type="GeneID" id="116290349"/>
<dbReference type="GO" id="GO:0005783">
    <property type="term" value="C:endoplasmic reticulum"/>
    <property type="evidence" value="ECO:0007669"/>
    <property type="project" value="TreeGrafter"/>
</dbReference>
<dbReference type="SMART" id="SM00724">
    <property type="entry name" value="TLC"/>
    <property type="match status" value="1"/>
</dbReference>
<evidence type="ECO:0000256" key="4">
    <source>
        <dbReference type="ARBA" id="ARBA00023136"/>
    </source>
</evidence>
<dbReference type="FunCoup" id="A0A6P8HKJ6">
    <property type="interactions" value="996"/>
</dbReference>
<dbReference type="InterPro" id="IPR006634">
    <property type="entry name" value="TLC-dom"/>
</dbReference>
<accession>A0A6P8HKJ6</accession>
<evidence type="ECO:0000256" key="1">
    <source>
        <dbReference type="ARBA" id="ARBA00004141"/>
    </source>
</evidence>
<gene>
    <name evidence="9" type="primary">LOC116290349</name>
</gene>
<evidence type="ECO:0000259" key="7">
    <source>
        <dbReference type="PROSITE" id="PS50922"/>
    </source>
</evidence>
<dbReference type="Pfam" id="PF03798">
    <property type="entry name" value="TRAM_LAG1_CLN8"/>
    <property type="match status" value="1"/>
</dbReference>
<feature type="transmembrane region" description="Helical" evidence="6">
    <location>
        <begin position="184"/>
        <end position="203"/>
    </location>
</feature>
<sequence>MIFAPGLFIVGTFLFPVSHTLITYLLKHVLKDLSYVERFGISTRIVSGIQAIAAAIVGLQGALSCQDILDDRIPAITDYLCFGLTYFYYDTVVMFYAVYMKEKAKNPRIDYISAWKIFYKKKRLIIFHHIFLPIIGFPISNFSWIRNDKGDFFIAVLFMSEFSTPFLSIRAILAKLGKKKSPLYIINGLLLAIVFFVFRVLVYPYLYWKYANFKNISYFEVPFSIPLCCNVACFLLMSLQVNWSYIILKGCFKYLQNDQSKQKEELVNCSAHYSGQHTSSNFELNSTLHKQD</sequence>
<keyword evidence="2 5" id="KW-0812">Transmembrane</keyword>
<feature type="transmembrane region" description="Helical" evidence="6">
    <location>
        <begin position="223"/>
        <end position="248"/>
    </location>
</feature>
<evidence type="ECO:0000256" key="2">
    <source>
        <dbReference type="ARBA" id="ARBA00022692"/>
    </source>
</evidence>
<dbReference type="PANTHER" id="PTHR13439:SF66">
    <property type="entry name" value="BCDNA.GH12326"/>
    <property type="match status" value="1"/>
</dbReference>
<dbReference type="PROSITE" id="PS50922">
    <property type="entry name" value="TLC"/>
    <property type="match status" value="1"/>
</dbReference>
<dbReference type="RefSeq" id="XP_031553217.1">
    <property type="nucleotide sequence ID" value="XM_031697357.1"/>
</dbReference>
<name>A0A6P8HKJ6_ACTTE</name>
<comment type="subcellular location">
    <subcellularLocation>
        <location evidence="1">Membrane</location>
        <topology evidence="1">Multi-pass membrane protein</topology>
    </subcellularLocation>
</comment>
<keyword evidence="4 5" id="KW-0472">Membrane</keyword>
<dbReference type="KEGG" id="aten:116290349"/>
<evidence type="ECO:0000256" key="5">
    <source>
        <dbReference type="PROSITE-ProRule" id="PRU00205"/>
    </source>
</evidence>
<reference evidence="9" key="1">
    <citation type="submission" date="2025-08" db="UniProtKB">
        <authorList>
            <consortium name="RefSeq"/>
        </authorList>
    </citation>
    <scope>IDENTIFICATION</scope>
    <source>
        <tissue evidence="9">Tentacle</tissue>
    </source>
</reference>
<dbReference type="AlphaFoldDB" id="A0A6P8HKJ6"/>
<dbReference type="GO" id="GO:0016020">
    <property type="term" value="C:membrane"/>
    <property type="evidence" value="ECO:0007669"/>
    <property type="project" value="UniProtKB-SubCell"/>
</dbReference>
<feature type="transmembrane region" description="Helical" evidence="6">
    <location>
        <begin position="152"/>
        <end position="172"/>
    </location>
</feature>
<proteinExistence type="predicted"/>
<feature type="transmembrane region" description="Helical" evidence="6">
    <location>
        <begin position="124"/>
        <end position="146"/>
    </location>
</feature>
<dbReference type="GO" id="GO:0055088">
    <property type="term" value="P:lipid homeostasis"/>
    <property type="evidence" value="ECO:0007669"/>
    <property type="project" value="TreeGrafter"/>
</dbReference>
<dbReference type="InterPro" id="IPR050846">
    <property type="entry name" value="TLCD"/>
</dbReference>
<dbReference type="Proteomes" id="UP000515163">
    <property type="component" value="Unplaced"/>
</dbReference>
<feature type="transmembrane region" description="Helical" evidence="6">
    <location>
        <begin position="6"/>
        <end position="25"/>
    </location>
</feature>
<protein>
    <submittedName>
        <fullName evidence="9">TLC domain-containing protein 3A-like</fullName>
    </submittedName>
</protein>
<dbReference type="PANTHER" id="PTHR13439">
    <property type="entry name" value="CT120 PROTEIN"/>
    <property type="match status" value="1"/>
</dbReference>
<keyword evidence="8" id="KW-1185">Reference proteome</keyword>
<dbReference type="InParanoid" id="A0A6P8HKJ6"/>